<evidence type="ECO:0000313" key="2">
    <source>
        <dbReference type="Proteomes" id="UP000028582"/>
    </source>
</evidence>
<organism evidence="1 2">
    <name type="scientific">Phytophthora nicotianae P1976</name>
    <dbReference type="NCBI Taxonomy" id="1317066"/>
    <lineage>
        <taxon>Eukaryota</taxon>
        <taxon>Sar</taxon>
        <taxon>Stramenopiles</taxon>
        <taxon>Oomycota</taxon>
        <taxon>Peronosporomycetes</taxon>
        <taxon>Peronosporales</taxon>
        <taxon>Peronosporaceae</taxon>
        <taxon>Phytophthora</taxon>
    </lineage>
</organism>
<dbReference type="Proteomes" id="UP000028582">
    <property type="component" value="Unassembled WGS sequence"/>
</dbReference>
<dbReference type="SUPFAM" id="SSF53098">
    <property type="entry name" value="Ribonuclease H-like"/>
    <property type="match status" value="1"/>
</dbReference>
<dbReference type="PANTHER" id="PTHR40866">
    <property type="entry name" value="BED-TYPE DOMAIN-CONTAINING PROTEIN"/>
    <property type="match status" value="1"/>
</dbReference>
<dbReference type="PANTHER" id="PTHR40866:SF1">
    <property type="entry name" value="BED-TYPE DOMAIN-CONTAINING PROTEIN"/>
    <property type="match status" value="1"/>
</dbReference>
<sequence>MDIPRIGCASHRLSRAVAAQLKEHADDLDLVQTLMLKLRTLTKSAKLRLKTSLRPIIRQQTRWGSNFAMLNRFFELLPFLDANDEEFARLKNLLGELKEAESVSKALQGGDVNLLVRVCFDGLIAKKESYSTYLAPRAENVHSPEFESGCVRVLKGQALRWRLFLSVPLRKVSDRVMVTRREPRSLSDFKSVAA</sequence>
<name>A0A080Z1X9_PHYNI</name>
<proteinExistence type="predicted"/>
<dbReference type="EMBL" id="ANJA01003903">
    <property type="protein sequence ID" value="ETO60640.1"/>
    <property type="molecule type" value="Genomic_DNA"/>
</dbReference>
<dbReference type="InterPro" id="IPR012337">
    <property type="entry name" value="RNaseH-like_sf"/>
</dbReference>
<comment type="caution">
    <text evidence="1">The sequence shown here is derived from an EMBL/GenBank/DDBJ whole genome shotgun (WGS) entry which is preliminary data.</text>
</comment>
<protein>
    <submittedName>
        <fullName evidence="1">Uncharacterized protein</fullName>
    </submittedName>
</protein>
<reference evidence="1 2" key="1">
    <citation type="submission" date="2013-11" db="EMBL/GenBank/DDBJ databases">
        <title>The Genome Sequence of Phytophthora parasitica P1976.</title>
        <authorList>
            <consortium name="The Broad Institute Genomics Platform"/>
            <person name="Russ C."/>
            <person name="Tyler B."/>
            <person name="Panabieres F."/>
            <person name="Shan W."/>
            <person name="Tripathy S."/>
            <person name="Grunwald N."/>
            <person name="Machado M."/>
            <person name="Johnson C.S."/>
            <person name="Walker B."/>
            <person name="Young S."/>
            <person name="Zeng Q."/>
            <person name="Gargeya S."/>
            <person name="Fitzgerald M."/>
            <person name="Haas B."/>
            <person name="Abouelleil A."/>
            <person name="Allen A.W."/>
            <person name="Alvarado L."/>
            <person name="Arachchi H.M."/>
            <person name="Berlin A.M."/>
            <person name="Chapman S.B."/>
            <person name="Gainer-Dewar J."/>
            <person name="Goldberg J."/>
            <person name="Griggs A."/>
            <person name="Gujja S."/>
            <person name="Hansen M."/>
            <person name="Howarth C."/>
            <person name="Imamovic A."/>
            <person name="Ireland A."/>
            <person name="Larimer J."/>
            <person name="McCowan C."/>
            <person name="Murphy C."/>
            <person name="Pearson M."/>
            <person name="Poon T.W."/>
            <person name="Priest M."/>
            <person name="Roberts A."/>
            <person name="Saif S."/>
            <person name="Shea T."/>
            <person name="Sisk P."/>
            <person name="Sykes S."/>
            <person name="Wortman J."/>
            <person name="Nusbaum C."/>
            <person name="Birren B."/>
        </authorList>
    </citation>
    <scope>NUCLEOTIDE SEQUENCE [LARGE SCALE GENOMIC DNA]</scope>
    <source>
        <strain evidence="1 2">P1976</strain>
    </source>
</reference>
<dbReference type="AlphaFoldDB" id="A0A080Z1X9"/>
<accession>A0A080Z1X9</accession>
<evidence type="ECO:0000313" key="1">
    <source>
        <dbReference type="EMBL" id="ETO60640.1"/>
    </source>
</evidence>
<gene>
    <name evidence="1" type="ORF">F444_21182</name>
</gene>